<reference evidence="13" key="2">
    <citation type="submission" date="2025-08" db="UniProtKB">
        <authorList>
            <consortium name="RefSeq"/>
        </authorList>
    </citation>
    <scope>IDENTIFICATION</scope>
</reference>
<keyword evidence="4 10" id="KW-1133">Transmembrane helix</keyword>
<evidence type="ECO:0000259" key="11">
    <source>
        <dbReference type="PROSITE" id="PS50262"/>
    </source>
</evidence>
<evidence type="ECO:0000256" key="1">
    <source>
        <dbReference type="ARBA" id="ARBA00004651"/>
    </source>
</evidence>
<feature type="transmembrane region" description="Helical" evidence="10">
    <location>
        <begin position="67"/>
        <end position="87"/>
    </location>
</feature>
<sequence>MNNSTQPVFYGCQIGKNIQSILDAIIFLTLSCASLLGNVMVFICYAKFRYLRTVTNIFMISNAASDLLVAMVSIPFSFGMIVCQKYIDVENENLTRFIYFAADMLPSVLSIYSLMLVAIDRAIAIYKPYLHQDKVTKNRAWMTVAVMWILIICFVATKLTIQNDRLFTVVVIVAAYATPVSVMAVSYGLIGFIARKHAIDLRKLDKLTTRLQSSEAINLQKEPDITDTKLPSVKTSGQKSSLYQNKTKSIKYSLSPVKPILLSPKPSLLSVNGVLSATKPHNRLGKVKVPFRELKAALTISIILCCFIICWTPFIGLNIQFTIYSCCINKTLIKYFKMLHYSSSAINPLLFILLNKRWRSAFRKLTSNFRSQKKYHAPNEISWTDVTGW</sequence>
<keyword evidence="3 10" id="KW-0812">Transmembrane</keyword>
<evidence type="ECO:0000256" key="3">
    <source>
        <dbReference type="ARBA" id="ARBA00022692"/>
    </source>
</evidence>
<feature type="transmembrane region" description="Helical" evidence="10">
    <location>
        <begin position="167"/>
        <end position="194"/>
    </location>
</feature>
<reference evidence="12" key="1">
    <citation type="submission" date="2025-05" db="UniProtKB">
        <authorList>
            <consortium name="RefSeq"/>
        </authorList>
    </citation>
    <scope>NUCLEOTIDE SEQUENCE [LARGE SCALE GENOMIC DNA]</scope>
</reference>
<evidence type="ECO:0000256" key="5">
    <source>
        <dbReference type="ARBA" id="ARBA00023040"/>
    </source>
</evidence>
<evidence type="ECO:0000313" key="12">
    <source>
        <dbReference type="Proteomes" id="UP001652625"/>
    </source>
</evidence>
<dbReference type="PROSITE" id="PS50262">
    <property type="entry name" value="G_PROTEIN_RECEP_F1_2"/>
    <property type="match status" value="1"/>
</dbReference>
<organism evidence="12 13">
    <name type="scientific">Hydra vulgaris</name>
    <name type="common">Hydra</name>
    <name type="synonym">Hydra attenuata</name>
    <dbReference type="NCBI Taxonomy" id="6087"/>
    <lineage>
        <taxon>Eukaryota</taxon>
        <taxon>Metazoa</taxon>
        <taxon>Cnidaria</taxon>
        <taxon>Hydrozoa</taxon>
        <taxon>Hydroidolina</taxon>
        <taxon>Anthoathecata</taxon>
        <taxon>Aplanulata</taxon>
        <taxon>Hydridae</taxon>
        <taxon>Hydra</taxon>
    </lineage>
</organism>
<keyword evidence="6 10" id="KW-0472">Membrane</keyword>
<evidence type="ECO:0000256" key="10">
    <source>
        <dbReference type="SAM" id="Phobius"/>
    </source>
</evidence>
<evidence type="ECO:0000256" key="4">
    <source>
        <dbReference type="ARBA" id="ARBA00022989"/>
    </source>
</evidence>
<evidence type="ECO:0000256" key="7">
    <source>
        <dbReference type="ARBA" id="ARBA00023157"/>
    </source>
</evidence>
<feature type="transmembrane region" description="Helical" evidence="10">
    <location>
        <begin position="24"/>
        <end position="46"/>
    </location>
</feature>
<accession>A0ABM4BE01</accession>
<dbReference type="PRINTS" id="PR00237">
    <property type="entry name" value="GPCRRHODOPSN"/>
</dbReference>
<dbReference type="InterPro" id="IPR000276">
    <property type="entry name" value="GPCR_Rhodpsn"/>
</dbReference>
<dbReference type="Proteomes" id="UP001652625">
    <property type="component" value="Chromosome 02"/>
</dbReference>
<feature type="domain" description="G-protein coupled receptors family 1 profile" evidence="11">
    <location>
        <begin position="37"/>
        <end position="351"/>
    </location>
</feature>
<dbReference type="SUPFAM" id="SSF81321">
    <property type="entry name" value="Family A G protein-coupled receptor-like"/>
    <property type="match status" value="1"/>
</dbReference>
<keyword evidence="8 13" id="KW-0675">Receptor</keyword>
<keyword evidence="7" id="KW-1015">Disulfide bond</keyword>
<feature type="transmembrane region" description="Helical" evidence="10">
    <location>
        <begin position="335"/>
        <end position="354"/>
    </location>
</feature>
<proteinExistence type="predicted"/>
<dbReference type="PANTHER" id="PTHR24248">
    <property type="entry name" value="ADRENERGIC RECEPTOR-RELATED G-PROTEIN COUPLED RECEPTOR"/>
    <property type="match status" value="1"/>
</dbReference>
<dbReference type="GeneID" id="101238990"/>
<keyword evidence="9" id="KW-0807">Transducer</keyword>
<feature type="transmembrane region" description="Helical" evidence="10">
    <location>
        <begin position="140"/>
        <end position="161"/>
    </location>
</feature>
<keyword evidence="5" id="KW-0297">G-protein coupled receptor</keyword>
<protein>
    <submittedName>
        <fullName evidence="13">Probable G-protein coupled receptor No18</fullName>
    </submittedName>
</protein>
<keyword evidence="2" id="KW-1003">Cell membrane</keyword>
<feature type="transmembrane region" description="Helical" evidence="10">
    <location>
        <begin position="99"/>
        <end position="119"/>
    </location>
</feature>
<evidence type="ECO:0000313" key="13">
    <source>
        <dbReference type="RefSeq" id="XP_065647149.1"/>
    </source>
</evidence>
<keyword evidence="12" id="KW-1185">Reference proteome</keyword>
<evidence type="ECO:0000256" key="2">
    <source>
        <dbReference type="ARBA" id="ARBA00022475"/>
    </source>
</evidence>
<feature type="transmembrane region" description="Helical" evidence="10">
    <location>
        <begin position="296"/>
        <end position="315"/>
    </location>
</feature>
<evidence type="ECO:0000256" key="6">
    <source>
        <dbReference type="ARBA" id="ARBA00023136"/>
    </source>
</evidence>
<dbReference type="RefSeq" id="XP_065647149.1">
    <property type="nucleotide sequence ID" value="XM_065791077.1"/>
</dbReference>
<dbReference type="InterPro" id="IPR017452">
    <property type="entry name" value="GPCR_Rhodpsn_7TM"/>
</dbReference>
<dbReference type="Gene3D" id="1.20.1070.10">
    <property type="entry name" value="Rhodopsin 7-helix transmembrane proteins"/>
    <property type="match status" value="1"/>
</dbReference>
<dbReference type="PANTHER" id="PTHR24248:SF199">
    <property type="entry name" value="IP13425P-RELATED"/>
    <property type="match status" value="1"/>
</dbReference>
<evidence type="ECO:0000256" key="8">
    <source>
        <dbReference type="ARBA" id="ARBA00023170"/>
    </source>
</evidence>
<dbReference type="Pfam" id="PF00001">
    <property type="entry name" value="7tm_1"/>
    <property type="match status" value="1"/>
</dbReference>
<comment type="subcellular location">
    <subcellularLocation>
        <location evidence="1">Cell membrane</location>
        <topology evidence="1">Multi-pass membrane protein</topology>
    </subcellularLocation>
</comment>
<gene>
    <name evidence="13" type="primary">LOC101238990</name>
</gene>
<name>A0ABM4BE01_HYDVU</name>
<evidence type="ECO:0000256" key="9">
    <source>
        <dbReference type="ARBA" id="ARBA00023224"/>
    </source>
</evidence>